<evidence type="ECO:0000256" key="1">
    <source>
        <dbReference type="SAM" id="MobiDB-lite"/>
    </source>
</evidence>
<organism evidence="2 3">
    <name type="scientific">Candidatus Bacteroides intestinipullorum</name>
    <dbReference type="NCBI Taxonomy" id="2838471"/>
    <lineage>
        <taxon>Bacteria</taxon>
        <taxon>Pseudomonadati</taxon>
        <taxon>Bacteroidota</taxon>
        <taxon>Bacteroidia</taxon>
        <taxon>Bacteroidales</taxon>
        <taxon>Bacteroidaceae</taxon>
        <taxon>Bacteroides</taxon>
    </lineage>
</organism>
<feature type="region of interest" description="Disordered" evidence="1">
    <location>
        <begin position="587"/>
        <end position="610"/>
    </location>
</feature>
<dbReference type="Proteomes" id="UP000824236">
    <property type="component" value="Unassembled WGS sequence"/>
</dbReference>
<feature type="compositionally biased region" description="Polar residues" evidence="1">
    <location>
        <begin position="377"/>
        <end position="421"/>
    </location>
</feature>
<reference evidence="2" key="1">
    <citation type="journal article" date="2021" name="PeerJ">
        <title>Extensive microbial diversity within the chicken gut microbiome revealed by metagenomics and culture.</title>
        <authorList>
            <person name="Gilroy R."/>
            <person name="Ravi A."/>
            <person name="Getino M."/>
            <person name="Pursley I."/>
            <person name="Horton D.L."/>
            <person name="Alikhan N.F."/>
            <person name="Baker D."/>
            <person name="Gharbi K."/>
            <person name="Hall N."/>
            <person name="Watson M."/>
            <person name="Adriaenssens E.M."/>
            <person name="Foster-Nyarko E."/>
            <person name="Jarju S."/>
            <person name="Secka A."/>
            <person name="Antonio M."/>
            <person name="Oren A."/>
            <person name="Chaudhuri R.R."/>
            <person name="La Ragione R."/>
            <person name="Hildebrand F."/>
            <person name="Pallen M.J."/>
        </authorList>
    </citation>
    <scope>NUCLEOTIDE SEQUENCE</scope>
    <source>
        <strain evidence="2">B3-3758</strain>
    </source>
</reference>
<feature type="compositionally biased region" description="Polar residues" evidence="1">
    <location>
        <begin position="587"/>
        <end position="597"/>
    </location>
</feature>
<feature type="region of interest" description="Disordered" evidence="1">
    <location>
        <begin position="375"/>
        <end position="425"/>
    </location>
</feature>
<feature type="compositionally biased region" description="Basic and acidic residues" evidence="1">
    <location>
        <begin position="600"/>
        <end position="610"/>
    </location>
</feature>
<dbReference type="EMBL" id="JAHLFO010000021">
    <property type="protein sequence ID" value="MBU3813297.1"/>
    <property type="molecule type" value="Genomic_DNA"/>
</dbReference>
<sequence>MSKEIQHSERFAEVEYCLQSYFDTHFVPVMRSVKDFLGKKQAEEIGEYALSPAGLLGSFAAGATGMPDNTLQYLRLTGEWNSKTAEDYVEMCRERIAGNKDFTSDLALLAHEWREAVVAEIGREQYDKLSARLGGDLAYAYVDYRVEQMMVDRMVKEQMPKSSVEYVLRKGMEGSLFGFADSLMRSPLQQEIAARGEAAYNPSTGEKWAGRGVSLAADAVATGGIASWAALAGTVGLEAASYGVEWYIEGKENAGKKPPTVEDCISRAVFGAEDNVFTGFRKQGNKILSYENDYVLSVNSQLAKPMGILTERPVWADWMEQNTLPDFPSLQSMFPEIFEDKRNDERYKNMPLVVAPGHEEEYLAEQQALQEEPKGINSLNPLSTDGQAPTSDSQGPTSDEPQMPQSPRQTRQPDQQPSNENGWDGLLRTFGLDGIGGVGRNLGYVVSMLPDVLIGLFTGHTKSFGVKDSLLPIASILLGMFIRNPLLKMVLIGMGGLNLLNKAGQEALDRQEETSAKQLYKPYPDEPLNARLAHPVLQGDNLFMDIDGVPCSILLPYHAAEACREGALPINTLANAVLAKHEETRQMTQENYRASEQTLEEGRERTFGIK</sequence>
<reference evidence="2" key="2">
    <citation type="submission" date="2021-04" db="EMBL/GenBank/DDBJ databases">
        <authorList>
            <person name="Gilroy R."/>
        </authorList>
    </citation>
    <scope>NUCLEOTIDE SEQUENCE</scope>
    <source>
        <strain evidence="2">B3-3758</strain>
    </source>
</reference>
<comment type="caution">
    <text evidence="2">The sequence shown here is derived from an EMBL/GenBank/DDBJ whole genome shotgun (WGS) entry which is preliminary data.</text>
</comment>
<evidence type="ECO:0000313" key="3">
    <source>
        <dbReference type="Proteomes" id="UP000824236"/>
    </source>
</evidence>
<proteinExistence type="predicted"/>
<accession>A0A9E2KF05</accession>
<dbReference type="AlphaFoldDB" id="A0A9E2KF05"/>
<name>A0A9E2KF05_9BACE</name>
<gene>
    <name evidence="2" type="ORF">H9791_02155</name>
</gene>
<protein>
    <submittedName>
        <fullName evidence="2">Uncharacterized protein</fullName>
    </submittedName>
</protein>
<evidence type="ECO:0000313" key="2">
    <source>
        <dbReference type="EMBL" id="MBU3813297.1"/>
    </source>
</evidence>